<keyword evidence="2" id="KW-1185">Reference proteome</keyword>
<dbReference type="HOGENOM" id="CLU_410609_0_0_1"/>
<dbReference type="Gene3D" id="3.80.10.10">
    <property type="entry name" value="Ribonuclease Inhibitor"/>
    <property type="match status" value="1"/>
</dbReference>
<dbReference type="InterPro" id="IPR032675">
    <property type="entry name" value="LRR_dom_sf"/>
</dbReference>
<protein>
    <submittedName>
        <fullName evidence="1">Internalin-I</fullName>
    </submittedName>
</protein>
<dbReference type="AlphaFoldDB" id="K0KIE5"/>
<evidence type="ECO:0000313" key="2">
    <source>
        <dbReference type="Proteomes" id="UP000009328"/>
    </source>
</evidence>
<name>K0KIE5_WICCF</name>
<dbReference type="EMBL" id="CAIF01000013">
    <property type="protein sequence ID" value="CCH41169.1"/>
    <property type="molecule type" value="Genomic_DNA"/>
</dbReference>
<evidence type="ECO:0000313" key="1">
    <source>
        <dbReference type="EMBL" id="CCH41169.1"/>
    </source>
</evidence>
<dbReference type="SUPFAM" id="SSF52058">
    <property type="entry name" value="L domain-like"/>
    <property type="match status" value="1"/>
</dbReference>
<accession>K0KIE5</accession>
<gene>
    <name evidence="1" type="ORF">BN7_706</name>
</gene>
<proteinExistence type="predicted"/>
<organism evidence="1 2">
    <name type="scientific">Wickerhamomyces ciferrii (strain ATCC 14091 / BCRC 22168 / CBS 111 / JCM 3599 / NBRC 0793 / NRRL Y-1031 F-60-10)</name>
    <name type="common">Yeast</name>
    <name type="synonym">Pichia ciferrii</name>
    <dbReference type="NCBI Taxonomy" id="1206466"/>
    <lineage>
        <taxon>Eukaryota</taxon>
        <taxon>Fungi</taxon>
        <taxon>Dikarya</taxon>
        <taxon>Ascomycota</taxon>
        <taxon>Saccharomycotina</taxon>
        <taxon>Saccharomycetes</taxon>
        <taxon>Phaffomycetales</taxon>
        <taxon>Wickerhamomycetaceae</taxon>
        <taxon>Wickerhamomyces</taxon>
    </lineage>
</organism>
<comment type="caution">
    <text evidence="1">The sequence shown here is derived from an EMBL/GenBank/DDBJ whole genome shotgun (WGS) entry which is preliminary data.</text>
</comment>
<sequence length="642" mass="74215">MDENVDYDTHRELVRDYEKREKNNTVLDPSLLKGFKGAILIEFFDISTLLRKFDRHLLLNYPIELFWHTRTRLRYFKIFTRMFETSGDRLKKINLLFETGKEPNNRLDQHYAVSNIPQGIPSNILHIPVVETLHLDKLEGYSIPDIKTSLPDLETIQIVFDDQLYHDRELELKDEYYEPTTILGCLEHRNEKSKLDEFFKTSKGESIDFLKNFQLKYFHNKKSKLFDNLQLSNLASLFIDSSTIHSIKNLDLPNLKILNIKKSAIYEISNLELNSLTGLTIDLSSPHYTLENEQMRQINVTVQNIKSSTLQDFNLTSSFKIKKISNLEFPSLTFLEIHSTTFSYSHLDKFGNILKPCDKLEAIILTNTIEILKFQMTFPNVITLSITNTNELGEFDIINIDSSFPQLEDIIIEGIPVDNLYPLFNSTSTLQTIYISSCPNFNVAKIGPQNSLGSLMLKNMKSITGFNGICLPVLTELILETSGENHLIIENCSFQILKTLMIDTKVIFYMTYEESLTFLNNEIPQLQKLIISGYKITNHFSTTPYPLLEHLKIDRLKSIEISPSASLKSINLSQNCTTMNINKSNELPNLQEYKEPKKNEILETVTKRRKVDQEDFANLLNYVKNEKGVDLFQFLPNFNMDG</sequence>
<reference evidence="1 2" key="1">
    <citation type="journal article" date="2012" name="Eukaryot. Cell">
        <title>Draft genome sequence of Wickerhamomyces ciferrii NRRL Y-1031 F-60-10.</title>
        <authorList>
            <person name="Schneider J."/>
            <person name="Andrea H."/>
            <person name="Blom J."/>
            <person name="Jaenicke S."/>
            <person name="Ruckert C."/>
            <person name="Schorsch C."/>
            <person name="Szczepanowski R."/>
            <person name="Farwick M."/>
            <person name="Goesmann A."/>
            <person name="Puhler A."/>
            <person name="Schaffer S."/>
            <person name="Tauch A."/>
            <person name="Kohler T."/>
            <person name="Brinkrolf K."/>
        </authorList>
    </citation>
    <scope>NUCLEOTIDE SEQUENCE [LARGE SCALE GENOMIC DNA]</scope>
    <source>
        <strain evidence="2">ATCC 14091 / BCRC 22168 / CBS 111 / JCM 3599 / NBRC 0793 / NRRL Y-1031 F-60-10</strain>
    </source>
</reference>
<dbReference type="Proteomes" id="UP000009328">
    <property type="component" value="Unassembled WGS sequence"/>
</dbReference>
<dbReference type="InParanoid" id="K0KIE5"/>